<proteinExistence type="predicted"/>
<dbReference type="Proteomes" id="UP000028500">
    <property type="component" value="Unassembled WGS sequence"/>
</dbReference>
<dbReference type="EMBL" id="CBSY010000215">
    <property type="protein sequence ID" value="CDH21138.1"/>
    <property type="molecule type" value="Genomic_DNA"/>
</dbReference>
<protein>
    <submittedName>
        <fullName evidence="1">Uncharacterized protein</fullName>
    </submittedName>
</protein>
<keyword evidence="2" id="KW-1185">Reference proteome</keyword>
<dbReference type="AlphaFoldDB" id="A0A077PJG2"/>
<gene>
    <name evidence="1" type="ORF">XBKQ1_2920006</name>
</gene>
<accession>A0A077PJG2</accession>
<comment type="caution">
    <text evidence="1">The sequence shown here is derived from an EMBL/GenBank/DDBJ whole genome shotgun (WGS) entry which is preliminary data.</text>
</comment>
<reference evidence="1" key="1">
    <citation type="submission" date="2013-07" db="EMBL/GenBank/DDBJ databases">
        <title>Sub-species coevolution in mutualistic symbiosis.</title>
        <authorList>
            <person name="Murfin K."/>
            <person name="Klassen J."/>
            <person name="Lee M."/>
            <person name="Forst S."/>
            <person name="Stock P."/>
            <person name="Goodrich-Blair H."/>
        </authorList>
    </citation>
    <scope>NUCLEOTIDE SEQUENCE [LARGE SCALE GENOMIC DNA]</scope>
    <source>
        <strain evidence="1">Kraussei Quebec</strain>
    </source>
</reference>
<organism evidence="1 2">
    <name type="scientific">Xenorhabdus bovienii str. kraussei Quebec</name>
    <dbReference type="NCBI Taxonomy" id="1398203"/>
    <lineage>
        <taxon>Bacteria</taxon>
        <taxon>Pseudomonadati</taxon>
        <taxon>Pseudomonadota</taxon>
        <taxon>Gammaproteobacteria</taxon>
        <taxon>Enterobacterales</taxon>
        <taxon>Morganellaceae</taxon>
        <taxon>Xenorhabdus</taxon>
    </lineage>
</organism>
<evidence type="ECO:0000313" key="2">
    <source>
        <dbReference type="Proteomes" id="UP000028500"/>
    </source>
</evidence>
<sequence length="72" mass="8333">MTYTKNIILDMFYYINYLVSGSRQIIEALMVEPIEASPFMIMKINKTGPGLPIQFSFFAIELIMKSVKLEHL</sequence>
<name>A0A077PJG2_XENBV</name>
<evidence type="ECO:0000313" key="1">
    <source>
        <dbReference type="EMBL" id="CDH21138.1"/>
    </source>
</evidence>
<dbReference type="HOGENOM" id="CLU_2721360_0_0_6"/>